<dbReference type="EMBL" id="REGN01001552">
    <property type="protein sequence ID" value="RNA33923.1"/>
    <property type="molecule type" value="Genomic_DNA"/>
</dbReference>
<evidence type="ECO:0000313" key="3">
    <source>
        <dbReference type="Proteomes" id="UP000276133"/>
    </source>
</evidence>
<evidence type="ECO:0000256" key="1">
    <source>
        <dbReference type="SAM" id="MobiDB-lite"/>
    </source>
</evidence>
<name>A0A3M7SDM7_BRAPC</name>
<feature type="compositionally biased region" description="Basic and acidic residues" evidence="1">
    <location>
        <begin position="52"/>
        <end position="68"/>
    </location>
</feature>
<sequence length="82" mass="9850">MFDIAKVIRLKLKPCILIRRILQRNYWLSKVTYCSLFHYPSKEIDTTPISKSNKESPDVSKPKKEQEQRQITNVNNLYFLKY</sequence>
<protein>
    <submittedName>
        <fullName evidence="2">Uncharacterized protein</fullName>
    </submittedName>
</protein>
<keyword evidence="3" id="KW-1185">Reference proteome</keyword>
<organism evidence="2 3">
    <name type="scientific">Brachionus plicatilis</name>
    <name type="common">Marine rotifer</name>
    <name type="synonym">Brachionus muelleri</name>
    <dbReference type="NCBI Taxonomy" id="10195"/>
    <lineage>
        <taxon>Eukaryota</taxon>
        <taxon>Metazoa</taxon>
        <taxon>Spiralia</taxon>
        <taxon>Gnathifera</taxon>
        <taxon>Rotifera</taxon>
        <taxon>Eurotatoria</taxon>
        <taxon>Monogononta</taxon>
        <taxon>Pseudotrocha</taxon>
        <taxon>Ploima</taxon>
        <taxon>Brachionidae</taxon>
        <taxon>Brachionus</taxon>
    </lineage>
</organism>
<comment type="caution">
    <text evidence="2">The sequence shown here is derived from an EMBL/GenBank/DDBJ whole genome shotgun (WGS) entry which is preliminary data.</text>
</comment>
<accession>A0A3M7SDM7</accession>
<dbReference type="Proteomes" id="UP000276133">
    <property type="component" value="Unassembled WGS sequence"/>
</dbReference>
<proteinExistence type="predicted"/>
<evidence type="ECO:0000313" key="2">
    <source>
        <dbReference type="EMBL" id="RNA33923.1"/>
    </source>
</evidence>
<dbReference type="AlphaFoldDB" id="A0A3M7SDM7"/>
<gene>
    <name evidence="2" type="ORF">BpHYR1_004328</name>
</gene>
<reference evidence="2 3" key="1">
    <citation type="journal article" date="2018" name="Sci. Rep.">
        <title>Genomic signatures of local adaptation to the degree of environmental predictability in rotifers.</title>
        <authorList>
            <person name="Franch-Gras L."/>
            <person name="Hahn C."/>
            <person name="Garcia-Roger E.M."/>
            <person name="Carmona M.J."/>
            <person name="Serra M."/>
            <person name="Gomez A."/>
        </authorList>
    </citation>
    <scope>NUCLEOTIDE SEQUENCE [LARGE SCALE GENOMIC DNA]</scope>
    <source>
        <strain evidence="2">HYR1</strain>
    </source>
</reference>
<feature type="region of interest" description="Disordered" evidence="1">
    <location>
        <begin position="44"/>
        <end position="68"/>
    </location>
</feature>